<dbReference type="EMBL" id="CP138858">
    <property type="protein sequence ID" value="WPJ95971.1"/>
    <property type="molecule type" value="Genomic_DNA"/>
</dbReference>
<protein>
    <submittedName>
        <fullName evidence="2">Uncharacterized protein</fullName>
    </submittedName>
</protein>
<dbReference type="Proteomes" id="UP001324993">
    <property type="component" value="Chromosome"/>
</dbReference>
<dbReference type="InterPro" id="IPR023296">
    <property type="entry name" value="Glyco_hydro_beta-prop_sf"/>
</dbReference>
<feature type="signal peptide" evidence="1">
    <location>
        <begin position="1"/>
        <end position="26"/>
    </location>
</feature>
<evidence type="ECO:0000313" key="2">
    <source>
        <dbReference type="EMBL" id="WPJ95971.1"/>
    </source>
</evidence>
<evidence type="ECO:0000313" key="3">
    <source>
        <dbReference type="Proteomes" id="UP001324993"/>
    </source>
</evidence>
<dbReference type="RefSeq" id="WP_319832838.1">
    <property type="nucleotide sequence ID" value="NZ_CP138858.1"/>
</dbReference>
<keyword evidence="3" id="KW-1185">Reference proteome</keyword>
<dbReference type="PROSITE" id="PS51257">
    <property type="entry name" value="PROKAR_LIPOPROTEIN"/>
    <property type="match status" value="1"/>
</dbReference>
<name>A0ABZ0RKM0_9BACT</name>
<reference evidence="2 3" key="1">
    <citation type="submission" date="2023-11" db="EMBL/GenBank/DDBJ databases">
        <title>Coraliomargarita sp. nov., isolated from marine algae.</title>
        <authorList>
            <person name="Lee J.K."/>
            <person name="Baek J.H."/>
            <person name="Kim J.M."/>
            <person name="Choi D.G."/>
            <person name="Jeon C.O."/>
        </authorList>
    </citation>
    <scope>NUCLEOTIDE SEQUENCE [LARGE SCALE GENOMIC DNA]</scope>
    <source>
        <strain evidence="2 3">J2-16</strain>
    </source>
</reference>
<dbReference type="SUPFAM" id="SSF75005">
    <property type="entry name" value="Arabinanase/levansucrase/invertase"/>
    <property type="match status" value="1"/>
</dbReference>
<accession>A0ABZ0RKM0</accession>
<gene>
    <name evidence="2" type="ORF">SH580_21375</name>
</gene>
<feature type="chain" id="PRO_5045230508" evidence="1">
    <location>
        <begin position="27"/>
        <end position="526"/>
    </location>
</feature>
<dbReference type="Gene3D" id="2.115.10.20">
    <property type="entry name" value="Glycosyl hydrolase domain, family 43"/>
    <property type="match status" value="1"/>
</dbReference>
<organism evidence="2 3">
    <name type="scientific">Coraliomargarita algicola</name>
    <dbReference type="NCBI Taxonomy" id="3092156"/>
    <lineage>
        <taxon>Bacteria</taxon>
        <taxon>Pseudomonadati</taxon>
        <taxon>Verrucomicrobiota</taxon>
        <taxon>Opitutia</taxon>
        <taxon>Puniceicoccales</taxon>
        <taxon>Coraliomargaritaceae</taxon>
        <taxon>Coraliomargarita</taxon>
    </lineage>
</organism>
<keyword evidence="1" id="KW-0732">Signal</keyword>
<evidence type="ECO:0000256" key="1">
    <source>
        <dbReference type="SAM" id="SignalP"/>
    </source>
</evidence>
<proteinExistence type="predicted"/>
<sequence>MKKIDRKILIPLAAIGLSCTMSSVCAESAGAWVIETQSDWSAALAEQTDVELNDGQLAPTQKQASFSSVVQSFKQKRKLDSIEFAQSTVWQNWEPIKFTQPNMTNAPIAISCGPNDYWILGNYRTFENMSKLLDRQRLHYERRNKGGEPFVPPYNIVDFVPETVTLEGYDVPLETTPYPNQYRLKNPHVDYKVGGYHGWHSRDMVNWVHYGSMGRAGMATTAEYVDGELYLYYDQPNDRDPHLIINRDMKGGGPAEMMGMVFDAPWAGSDCVVIRDLEGKFHMISENWGPVDASERSWDSPLATHVVSPDGINDFQVVGHAVDARTEPTGVMATFKHPHWGDDNVVEYEVHEPEQEAYGDWAAIAIGGQYYLFSDYDPAGGHNMSVGIFTSSSIDEPFTWCGNLGDGHPDPDIMFAEGRFYLATQTKSDFVSPGPWVETVEARVGVDTTGDGEINEWSDWQETSEQYDYIPGFAKQVAKTPAKLDLSDLPAGYGFQFEVRMTDTTENESKPILDKVVLSYAKEGAQ</sequence>